<reference evidence="9 10" key="1">
    <citation type="journal article" date="2018" name="Mol. Biol. Evol.">
        <title>Broad Genomic Sampling Reveals a Smut Pathogenic Ancestry of the Fungal Clade Ustilaginomycotina.</title>
        <authorList>
            <person name="Kijpornyongpan T."/>
            <person name="Mondo S.J."/>
            <person name="Barry K."/>
            <person name="Sandor L."/>
            <person name="Lee J."/>
            <person name="Lipzen A."/>
            <person name="Pangilinan J."/>
            <person name="LaButti K."/>
            <person name="Hainaut M."/>
            <person name="Henrissat B."/>
            <person name="Grigoriev I.V."/>
            <person name="Spatafora J.W."/>
            <person name="Aime M.C."/>
        </authorList>
    </citation>
    <scope>NUCLEOTIDE SEQUENCE [LARGE SCALE GENOMIC DNA]</scope>
    <source>
        <strain evidence="9 10">MCA 4198</strain>
    </source>
</reference>
<name>A0A316Z001_9BASI</name>
<dbReference type="RefSeq" id="XP_025381446.1">
    <property type="nucleotide sequence ID" value="XM_025520799.1"/>
</dbReference>
<gene>
    <name evidence="9" type="ORF">FA10DRAFT_264803</name>
</gene>
<keyword evidence="9" id="KW-0645">Protease</keyword>
<dbReference type="Gene3D" id="3.40.350.10">
    <property type="entry name" value="Creatinase/prolidase N-terminal domain"/>
    <property type="match status" value="2"/>
</dbReference>
<dbReference type="AlphaFoldDB" id="A0A316Z001"/>
<dbReference type="InParanoid" id="A0A316Z001"/>
<accession>A0A316Z001</accession>
<evidence type="ECO:0000256" key="3">
    <source>
        <dbReference type="ARBA" id="ARBA00022723"/>
    </source>
</evidence>
<keyword evidence="5" id="KW-0464">Manganese</keyword>
<keyword evidence="9" id="KW-0031">Aminopeptidase</keyword>
<dbReference type="InterPro" id="IPR029149">
    <property type="entry name" value="Creatin/AminoP/Spt16_N"/>
</dbReference>
<dbReference type="InterPro" id="IPR032416">
    <property type="entry name" value="Peptidase_M24_C"/>
</dbReference>
<dbReference type="STRING" id="215250.A0A316Z001"/>
<keyword evidence="4" id="KW-0378">Hydrolase</keyword>
<comment type="cofactor">
    <cofactor evidence="1">
        <name>Mn(2+)</name>
        <dbReference type="ChEBI" id="CHEBI:29035"/>
    </cofactor>
</comment>
<dbReference type="InterPro" id="IPR000994">
    <property type="entry name" value="Pept_M24"/>
</dbReference>
<dbReference type="GO" id="GO:0046872">
    <property type="term" value="F:metal ion binding"/>
    <property type="evidence" value="ECO:0007669"/>
    <property type="project" value="UniProtKB-KW"/>
</dbReference>
<dbReference type="EMBL" id="KZ819634">
    <property type="protein sequence ID" value="PWN94248.1"/>
    <property type="molecule type" value="Genomic_DNA"/>
</dbReference>
<dbReference type="InterPro" id="IPR050422">
    <property type="entry name" value="X-Pro_aminopeptidase_P"/>
</dbReference>
<dbReference type="GeneID" id="37042715"/>
<protein>
    <submittedName>
        <fullName evidence="9">Putative Xaa-Pro aminopeptidase P</fullName>
    </submittedName>
</protein>
<proteinExistence type="inferred from homology"/>
<dbReference type="Pfam" id="PF16188">
    <property type="entry name" value="Peptidase_M24_C"/>
    <property type="match status" value="1"/>
</dbReference>
<evidence type="ECO:0000256" key="2">
    <source>
        <dbReference type="ARBA" id="ARBA00008766"/>
    </source>
</evidence>
<dbReference type="Proteomes" id="UP000245768">
    <property type="component" value="Unassembled WGS sequence"/>
</dbReference>
<evidence type="ECO:0000313" key="9">
    <source>
        <dbReference type="EMBL" id="PWN94248.1"/>
    </source>
</evidence>
<evidence type="ECO:0000259" key="7">
    <source>
        <dbReference type="Pfam" id="PF01321"/>
    </source>
</evidence>
<evidence type="ECO:0000256" key="5">
    <source>
        <dbReference type="ARBA" id="ARBA00023211"/>
    </source>
</evidence>
<dbReference type="SUPFAM" id="SSF53092">
    <property type="entry name" value="Creatinase/prolidase N-terminal domain"/>
    <property type="match status" value="1"/>
</dbReference>
<dbReference type="OrthoDB" id="9995434at2759"/>
<dbReference type="FunFam" id="3.90.230.10:FF:000007">
    <property type="entry name" value="Xaa-Pro aminopeptidase P"/>
    <property type="match status" value="1"/>
</dbReference>
<keyword evidence="10" id="KW-1185">Reference proteome</keyword>
<dbReference type="CDD" id="cd01085">
    <property type="entry name" value="APP"/>
    <property type="match status" value="1"/>
</dbReference>
<organism evidence="9 10">
    <name type="scientific">Acaromyces ingoldii</name>
    <dbReference type="NCBI Taxonomy" id="215250"/>
    <lineage>
        <taxon>Eukaryota</taxon>
        <taxon>Fungi</taxon>
        <taxon>Dikarya</taxon>
        <taxon>Basidiomycota</taxon>
        <taxon>Ustilaginomycotina</taxon>
        <taxon>Exobasidiomycetes</taxon>
        <taxon>Exobasidiales</taxon>
        <taxon>Cryptobasidiaceae</taxon>
        <taxon>Acaromyces</taxon>
    </lineage>
</organism>
<dbReference type="InterPro" id="IPR036005">
    <property type="entry name" value="Creatinase/aminopeptidase-like"/>
</dbReference>
<evidence type="ECO:0000313" key="10">
    <source>
        <dbReference type="Proteomes" id="UP000245768"/>
    </source>
</evidence>
<dbReference type="Pfam" id="PF16189">
    <property type="entry name" value="Creatinase_N_2"/>
    <property type="match status" value="1"/>
</dbReference>
<evidence type="ECO:0000259" key="6">
    <source>
        <dbReference type="Pfam" id="PF00557"/>
    </source>
</evidence>
<dbReference type="GO" id="GO:0005737">
    <property type="term" value="C:cytoplasm"/>
    <property type="evidence" value="ECO:0007669"/>
    <property type="project" value="UniProtKB-ARBA"/>
</dbReference>
<dbReference type="PANTHER" id="PTHR43763:SF17">
    <property type="entry name" value="AMINOPEPTIDASE P, CYTOPLASMIC-RELATED"/>
    <property type="match status" value="1"/>
</dbReference>
<feature type="domain" description="Creatinase N-terminal" evidence="7">
    <location>
        <begin position="31"/>
        <end position="152"/>
    </location>
</feature>
<keyword evidence="3" id="KW-0479">Metal-binding</keyword>
<dbReference type="Gene3D" id="3.90.230.10">
    <property type="entry name" value="Creatinase/methionine aminopeptidase superfamily"/>
    <property type="match status" value="1"/>
</dbReference>
<dbReference type="InterPro" id="IPR000587">
    <property type="entry name" value="Creatinase_N"/>
</dbReference>
<dbReference type="Pfam" id="PF01321">
    <property type="entry name" value="Creatinase_N"/>
    <property type="match status" value="1"/>
</dbReference>
<comment type="similarity">
    <text evidence="2">Belongs to the peptidase M24B family.</text>
</comment>
<evidence type="ECO:0000259" key="8">
    <source>
        <dbReference type="Pfam" id="PF16188"/>
    </source>
</evidence>
<dbReference type="PANTHER" id="PTHR43763">
    <property type="entry name" value="XAA-PRO AMINOPEPTIDASE 1"/>
    <property type="match status" value="1"/>
</dbReference>
<evidence type="ECO:0000256" key="4">
    <source>
        <dbReference type="ARBA" id="ARBA00022801"/>
    </source>
</evidence>
<dbReference type="InterPro" id="IPR033740">
    <property type="entry name" value="Pept_M24B"/>
</dbReference>
<evidence type="ECO:0000256" key="1">
    <source>
        <dbReference type="ARBA" id="ARBA00001936"/>
    </source>
</evidence>
<dbReference type="Pfam" id="PF00557">
    <property type="entry name" value="Peptidase_M24"/>
    <property type="match status" value="1"/>
</dbReference>
<dbReference type="GO" id="GO:0070006">
    <property type="term" value="F:metalloaminopeptidase activity"/>
    <property type="evidence" value="ECO:0007669"/>
    <property type="project" value="InterPro"/>
</dbReference>
<dbReference type="SUPFAM" id="SSF55920">
    <property type="entry name" value="Creatinase/aminopeptidase"/>
    <property type="match status" value="1"/>
</dbReference>
<feature type="domain" description="Peptidase M24" evidence="6">
    <location>
        <begin position="363"/>
        <end position="579"/>
    </location>
</feature>
<feature type="domain" description="Peptidase M24 C-terminal" evidence="8">
    <location>
        <begin position="590"/>
        <end position="648"/>
    </location>
</feature>
<sequence length="648" mass="72032">MGKSAHSLSSQETLVSPHEKDSYVAFDTTDRLEVLRGLMKDEGLDAYLIPSQDAHNLEYAAHEFHRLAFISGFTGDSGTAVVTKNKAFLFTDSRYHIQASQQLDENWTLHKVPLDVDWDQKLLHLSERRQMAIGVDPKLITYSLAKPILARLAPTGSIFTFPTRNLVDVVWGTGRPTPSTDPIVIHPLEYAGESAQKKLAKVAGWLSQGGSGSASYFKKGSPYFICQLDMIAWLLNLRGGSVPNTPTFYAYLIVAPSSVAKSAYSATLFVEQSLLSPEANRYLVEDLNVDVRGYDTVWDFLISGEWELMAQGEVMRGEKPELVCDEQVSWATANAVGDENIHLQEVSPIATWKAQKNATELQGMRNAYLRDGVAWAEWAAWLEEAVQAKGQDIDEKAAADALVEARTQSDMYAGMEAYEPISATGKNAALPHYETPELDSSVIDRHTPFLMDSGGQYFDGTIDTTRTVHFGKPTPMQKRAFTRVLQGHIAIDTAIFPRGTTGAQLDSLARHALWKDGLDFGHGTGHGIGAYLQVHEGPQRIAARNNVPLLPRMCMSNEPGYYEEGNFGIRIESIVAVKEVKVNSSGGSQGWLGFERLTRVPIDKRLVDFSLLTKEEVQWLREHNNEVKADLLPLVKHDRRATKWLKRQ</sequence>